<dbReference type="Gene3D" id="1.25.10.10">
    <property type="entry name" value="Leucine-rich Repeat Variant"/>
    <property type="match status" value="1"/>
</dbReference>
<dbReference type="GeneID" id="59238096"/>
<name>A0A7H9B733_ZYGMR</name>
<reference evidence="5 6" key="1">
    <citation type="submission" date="2020-07" db="EMBL/GenBank/DDBJ databases">
        <title>The yeast mating-type switching endonuclease HO is a domesticated member of an unorthodox homing genetic element family.</title>
        <authorList>
            <person name="Coughlan A.Y."/>
            <person name="Lombardi L."/>
            <person name="Braun-Galleani S."/>
            <person name="Martos A.R."/>
            <person name="Galeote V."/>
            <person name="Bigey F."/>
            <person name="Dequin S."/>
            <person name="Byrne K.P."/>
            <person name="Wolfe K.H."/>
        </authorList>
    </citation>
    <scope>NUCLEOTIDE SEQUENCE [LARGE SCALE GENOMIC DNA]</scope>
    <source>
        <strain evidence="5 6">NRRL Y-6702</strain>
    </source>
</reference>
<evidence type="ECO:0000313" key="5">
    <source>
        <dbReference type="EMBL" id="QLG74313.1"/>
    </source>
</evidence>
<gene>
    <name evidence="5" type="ORF">HG535_0G01970</name>
</gene>
<evidence type="ECO:0000256" key="2">
    <source>
        <dbReference type="PROSITE-ProRule" id="PRU00317"/>
    </source>
</evidence>
<dbReference type="KEGG" id="zmk:HG535_0G01970"/>
<feature type="compositionally biased region" description="Low complexity" evidence="3">
    <location>
        <begin position="556"/>
        <end position="606"/>
    </location>
</feature>
<dbReference type="GO" id="GO:0010629">
    <property type="term" value="P:negative regulation of gene expression"/>
    <property type="evidence" value="ECO:0007669"/>
    <property type="project" value="UniProtKB-ARBA"/>
</dbReference>
<keyword evidence="1" id="KW-0677">Repeat</keyword>
<dbReference type="Pfam" id="PF22493">
    <property type="entry name" value="PUF_NOP9"/>
    <property type="match status" value="1"/>
</dbReference>
<keyword evidence="6" id="KW-1185">Reference proteome</keyword>
<dbReference type="InterPro" id="IPR033712">
    <property type="entry name" value="Pumilio_RNA-bd"/>
</dbReference>
<dbReference type="InterPro" id="IPR033133">
    <property type="entry name" value="PUM-HD"/>
</dbReference>
<dbReference type="CDD" id="cd07920">
    <property type="entry name" value="Pumilio"/>
    <property type="match status" value="1"/>
</dbReference>
<dbReference type="RefSeq" id="XP_037146038.1">
    <property type="nucleotide sequence ID" value="XM_037290143.1"/>
</dbReference>
<dbReference type="PANTHER" id="PTHR12537:SF80">
    <property type="entry name" value="SUPPRESSOR PROTEIN MPT5"/>
    <property type="match status" value="1"/>
</dbReference>
<dbReference type="PROSITE" id="PS50303">
    <property type="entry name" value="PUM_HD"/>
    <property type="match status" value="1"/>
</dbReference>
<feature type="region of interest" description="Disordered" evidence="3">
    <location>
        <begin position="627"/>
        <end position="656"/>
    </location>
</feature>
<feature type="repeat" description="Pumilio" evidence="2">
    <location>
        <begin position="202"/>
        <end position="237"/>
    </location>
</feature>
<feature type="repeat" description="Pumilio" evidence="2">
    <location>
        <begin position="163"/>
        <end position="201"/>
    </location>
</feature>
<dbReference type="SUPFAM" id="SSF48371">
    <property type="entry name" value="ARM repeat"/>
    <property type="match status" value="1"/>
</dbReference>
<dbReference type="AlphaFoldDB" id="A0A7H9B733"/>
<dbReference type="EMBL" id="CP058610">
    <property type="protein sequence ID" value="QLG74313.1"/>
    <property type="molecule type" value="Genomic_DNA"/>
</dbReference>
<dbReference type="InterPro" id="IPR016024">
    <property type="entry name" value="ARM-type_fold"/>
</dbReference>
<evidence type="ECO:0000256" key="3">
    <source>
        <dbReference type="SAM" id="MobiDB-lite"/>
    </source>
</evidence>
<feature type="repeat" description="Pumilio" evidence="2">
    <location>
        <begin position="317"/>
        <end position="358"/>
    </location>
</feature>
<feature type="repeat" description="Pumilio" evidence="2">
    <location>
        <begin position="238"/>
        <end position="274"/>
    </location>
</feature>
<dbReference type="SMART" id="SM00025">
    <property type="entry name" value="Pumilio"/>
    <property type="match status" value="8"/>
</dbReference>
<feature type="repeat" description="Pumilio" evidence="2">
    <location>
        <begin position="281"/>
        <end position="316"/>
    </location>
</feature>
<dbReference type="GO" id="GO:0080090">
    <property type="term" value="P:regulation of primary metabolic process"/>
    <property type="evidence" value="ECO:0007669"/>
    <property type="project" value="UniProtKB-ARBA"/>
</dbReference>
<dbReference type="PROSITE" id="PS50302">
    <property type="entry name" value="PUM"/>
    <property type="match status" value="5"/>
</dbReference>
<feature type="region of interest" description="Disordered" evidence="3">
    <location>
        <begin position="553"/>
        <end position="606"/>
    </location>
</feature>
<proteinExistence type="predicted"/>
<feature type="region of interest" description="Disordered" evidence="3">
    <location>
        <begin position="21"/>
        <end position="43"/>
    </location>
</feature>
<feature type="region of interest" description="Disordered" evidence="3">
    <location>
        <begin position="115"/>
        <end position="134"/>
    </location>
</feature>
<feature type="domain" description="PUM-HD" evidence="4">
    <location>
        <begin position="138"/>
        <end position="543"/>
    </location>
</feature>
<dbReference type="InterPro" id="IPR001313">
    <property type="entry name" value="Pumilio_RNA-bd_rpt"/>
</dbReference>
<feature type="compositionally biased region" description="Polar residues" evidence="3">
    <location>
        <begin position="643"/>
        <end position="656"/>
    </location>
</feature>
<accession>A0A7H9B733</accession>
<evidence type="ECO:0000313" key="6">
    <source>
        <dbReference type="Proteomes" id="UP000509704"/>
    </source>
</evidence>
<dbReference type="InterPro" id="IPR011989">
    <property type="entry name" value="ARM-like"/>
</dbReference>
<sequence>MSSSSYNHQPQLSINSVQSLVEPITPPPLGQMHQKKNHQKTQSLDVSEFSQFMSSGLSTHTHQSPMMLMKNFSPNGGFSNATGSIVNAPSALPFINEFDLNVDIPASNAVAAAASNNNGNNGNNNNSGSTTSASSLRNANITMTGSTEQSLPNSTMLEISSMPLEDLDYIKLAKDQFGCRFLQKKLENSAESNKVRDLMYDQIKPYFLELILDSFGNYLIQKLCEYLTTEQKTKLIQSIYPHVFQISINQYGTRSLQKIIDTVDNEEQVDLITKGFSQEHTLIQQVVTLINDLNGNHVIQKCIFKFSPSKFDFIIDAIVEQNNIITISTHKHGCCVLQKLLSVCTLQQIFKISVKIVQFLPGLINDQFGNYIIQFLLDIEELDFYLLAEIFNRLSNELCQLSCLKFSSNVVEKFIKKLFNIITDEAPRFCNKSNTNDSNDDVVNAAMRILLTIIDIFTLNLNILIRDNFGNYALQTLLDVKNYSQVLEYSGNKNVAKSPKLASFSHDFTTKIGNLVVLTKELLPSIKTTSYAKKIKLKVKSYTELTGIALTDVNPKKNSTKNNSTINNQNSKNNGGLNTHFTHYNSNNNNSSKNHNGNHRNNNNKNTVGMYQKQHTRHFSLPANAYHRRSSSSNSLPYAVIPQQPNAQNSHHSNGLTIPYATDQASSYDYLSRLGDHEQFNDSITQNLQKQQTQFMGSNLQKPNSNPNLHTLPGLRSSSNSLTFMNDSISNNTNNSSSSNSFFPATAADPTMMNNFAFSGGSQSNFTDSSFSEQRITSNPFPVYHHQPAANQQNFSNYIPAQAGEGFMYLEGNTNEFTSSAAGFNFGFN</sequence>
<dbReference type="OrthoDB" id="668540at2759"/>
<dbReference type="Proteomes" id="UP000509704">
    <property type="component" value="Chromosome 7"/>
</dbReference>
<dbReference type="GO" id="GO:0005737">
    <property type="term" value="C:cytoplasm"/>
    <property type="evidence" value="ECO:0007669"/>
    <property type="project" value="TreeGrafter"/>
</dbReference>
<dbReference type="GO" id="GO:0010608">
    <property type="term" value="P:post-transcriptional regulation of gene expression"/>
    <property type="evidence" value="ECO:0007669"/>
    <property type="project" value="TreeGrafter"/>
</dbReference>
<evidence type="ECO:0000256" key="1">
    <source>
        <dbReference type="ARBA" id="ARBA00022737"/>
    </source>
</evidence>
<organism evidence="5 6">
    <name type="scientific">Zygotorulaspora mrakii</name>
    <name type="common">Zygosaccharomyces mrakii</name>
    <dbReference type="NCBI Taxonomy" id="42260"/>
    <lineage>
        <taxon>Eukaryota</taxon>
        <taxon>Fungi</taxon>
        <taxon>Dikarya</taxon>
        <taxon>Ascomycota</taxon>
        <taxon>Saccharomycotina</taxon>
        <taxon>Saccharomycetes</taxon>
        <taxon>Saccharomycetales</taxon>
        <taxon>Saccharomycetaceae</taxon>
        <taxon>Zygotorulaspora</taxon>
    </lineage>
</organism>
<dbReference type="PANTHER" id="PTHR12537">
    <property type="entry name" value="RNA BINDING PROTEIN PUMILIO-RELATED"/>
    <property type="match status" value="1"/>
</dbReference>
<evidence type="ECO:0000259" key="4">
    <source>
        <dbReference type="PROSITE" id="PS50303"/>
    </source>
</evidence>
<protein>
    <recommendedName>
        <fullName evidence="4">PUM-HD domain-containing protein</fullName>
    </recommendedName>
</protein>
<dbReference type="Pfam" id="PF00806">
    <property type="entry name" value="PUF"/>
    <property type="match status" value="6"/>
</dbReference>
<dbReference type="GO" id="GO:0003729">
    <property type="term" value="F:mRNA binding"/>
    <property type="evidence" value="ECO:0007669"/>
    <property type="project" value="TreeGrafter"/>
</dbReference>